<feature type="domain" description="RING-type" evidence="11">
    <location>
        <begin position="265"/>
        <end position="318"/>
    </location>
</feature>
<feature type="domain" description="C3H1-type" evidence="12">
    <location>
        <begin position="348"/>
        <end position="376"/>
    </location>
</feature>
<dbReference type="GO" id="GO:0005634">
    <property type="term" value="C:nucleus"/>
    <property type="evidence" value="ECO:0007669"/>
    <property type="project" value="UniProtKB-ARBA"/>
</dbReference>
<dbReference type="SMART" id="SM00356">
    <property type="entry name" value="ZnF_C3H1"/>
    <property type="match status" value="3"/>
</dbReference>
<evidence type="ECO:0000256" key="1">
    <source>
        <dbReference type="ARBA" id="ARBA00000900"/>
    </source>
</evidence>
<keyword evidence="5" id="KW-0677">Repeat</keyword>
<dbReference type="EMBL" id="JASPKY010000003">
    <property type="protein sequence ID" value="KAK9758433.1"/>
    <property type="molecule type" value="Genomic_DNA"/>
</dbReference>
<dbReference type="InterPro" id="IPR001841">
    <property type="entry name" value="Znf_RING"/>
</dbReference>
<evidence type="ECO:0000256" key="5">
    <source>
        <dbReference type="ARBA" id="ARBA00022737"/>
    </source>
</evidence>
<evidence type="ECO:0000256" key="10">
    <source>
        <dbReference type="SAM" id="MobiDB-lite"/>
    </source>
</evidence>
<comment type="catalytic activity">
    <reaction evidence="1">
        <text>S-ubiquitinyl-[E2 ubiquitin-conjugating enzyme]-L-cysteine + [acceptor protein]-L-lysine = [E2 ubiquitin-conjugating enzyme]-L-cysteine + N(6)-ubiquitinyl-[acceptor protein]-L-lysine.</text>
        <dbReference type="EC" id="2.3.2.27"/>
    </reaction>
</comment>
<feature type="zinc finger region" description="C3H1-type" evidence="9">
    <location>
        <begin position="348"/>
        <end position="376"/>
    </location>
</feature>
<evidence type="ECO:0000256" key="9">
    <source>
        <dbReference type="PROSITE-ProRule" id="PRU00723"/>
    </source>
</evidence>
<feature type="region of interest" description="Disordered" evidence="10">
    <location>
        <begin position="76"/>
        <end position="148"/>
    </location>
</feature>
<evidence type="ECO:0000259" key="11">
    <source>
        <dbReference type="PROSITE" id="PS50089"/>
    </source>
</evidence>
<evidence type="ECO:0000256" key="3">
    <source>
        <dbReference type="ARBA" id="ARBA00022679"/>
    </source>
</evidence>
<feature type="zinc finger region" description="C3H1-type" evidence="9">
    <location>
        <begin position="10"/>
        <end position="33"/>
    </location>
</feature>
<dbReference type="PANTHER" id="PTHR11224">
    <property type="entry name" value="MAKORIN-RELATED"/>
    <property type="match status" value="1"/>
</dbReference>
<keyword evidence="14" id="KW-1185">Reference proteome</keyword>
<feature type="domain" description="C3H1-type" evidence="12">
    <location>
        <begin position="190"/>
        <end position="219"/>
    </location>
</feature>
<evidence type="ECO:0000256" key="8">
    <source>
        <dbReference type="ARBA" id="ARBA00022833"/>
    </source>
</evidence>
<evidence type="ECO:0000313" key="13">
    <source>
        <dbReference type="EMBL" id="KAK9758433.1"/>
    </source>
</evidence>
<feature type="zinc finger region" description="C3H1-type" evidence="9">
    <location>
        <begin position="190"/>
        <end position="219"/>
    </location>
</feature>
<evidence type="ECO:0000256" key="4">
    <source>
        <dbReference type="ARBA" id="ARBA00022723"/>
    </source>
</evidence>
<keyword evidence="7" id="KW-0833">Ubl conjugation pathway</keyword>
<evidence type="ECO:0000259" key="12">
    <source>
        <dbReference type="PROSITE" id="PS50103"/>
    </source>
</evidence>
<dbReference type="FunFam" id="3.30.40.10:FF:000117">
    <property type="entry name" value="Probable E3 ubiquitin-protein ligase makorin-1"/>
    <property type="match status" value="1"/>
</dbReference>
<dbReference type="SMART" id="SM00184">
    <property type="entry name" value="RING"/>
    <property type="match status" value="1"/>
</dbReference>
<dbReference type="Pfam" id="PF00097">
    <property type="entry name" value="zf-C3HC4"/>
    <property type="match status" value="1"/>
</dbReference>
<proteinExistence type="predicted"/>
<feature type="domain" description="C3H1-type" evidence="12">
    <location>
        <begin position="10"/>
        <end position="33"/>
    </location>
</feature>
<reference evidence="13 14" key="1">
    <citation type="journal article" date="2024" name="BMC Genomics">
        <title>De novo assembly and annotation of Popillia japonica's genome with initial clues to its potential as an invasive pest.</title>
        <authorList>
            <person name="Cucini C."/>
            <person name="Boschi S."/>
            <person name="Funari R."/>
            <person name="Cardaioli E."/>
            <person name="Iannotti N."/>
            <person name="Marturano G."/>
            <person name="Paoli F."/>
            <person name="Bruttini M."/>
            <person name="Carapelli A."/>
            <person name="Frati F."/>
            <person name="Nardi F."/>
        </authorList>
    </citation>
    <scope>NUCLEOTIDE SEQUENCE [LARGE SCALE GENOMIC DNA]</scope>
    <source>
        <strain evidence="13">DMR45628</strain>
    </source>
</reference>
<keyword evidence="3" id="KW-0808">Transferase</keyword>
<evidence type="ECO:0000256" key="7">
    <source>
        <dbReference type="ARBA" id="ARBA00022786"/>
    </source>
</evidence>
<dbReference type="AlphaFoldDB" id="A0AAW1NH07"/>
<dbReference type="PROSITE" id="PS50103">
    <property type="entry name" value="ZF_C3H1"/>
    <property type="match status" value="3"/>
</dbReference>
<dbReference type="PANTHER" id="PTHR11224:SF10">
    <property type="entry name" value="IP09428P-RELATED"/>
    <property type="match status" value="1"/>
</dbReference>
<name>A0AAW1NH07_POPJA</name>
<comment type="caution">
    <text evidence="13">The sequence shown here is derived from an EMBL/GenBank/DDBJ whole genome shotgun (WGS) entry which is preliminary data.</text>
</comment>
<dbReference type="InterPro" id="IPR045072">
    <property type="entry name" value="MKRN-like"/>
</dbReference>
<dbReference type="GO" id="GO:0000209">
    <property type="term" value="P:protein polyubiquitination"/>
    <property type="evidence" value="ECO:0007669"/>
    <property type="project" value="InterPro"/>
</dbReference>
<evidence type="ECO:0000256" key="6">
    <source>
        <dbReference type="ARBA" id="ARBA00022771"/>
    </source>
</evidence>
<dbReference type="InterPro" id="IPR000571">
    <property type="entry name" value="Znf_CCCH"/>
</dbReference>
<evidence type="ECO:0000256" key="2">
    <source>
        <dbReference type="ARBA" id="ARBA00012483"/>
    </source>
</evidence>
<feature type="compositionally biased region" description="Low complexity" evidence="10">
    <location>
        <begin position="82"/>
        <end position="110"/>
    </location>
</feature>
<dbReference type="GO" id="GO:0008270">
    <property type="term" value="F:zinc ion binding"/>
    <property type="evidence" value="ECO:0007669"/>
    <property type="project" value="UniProtKB-KW"/>
</dbReference>
<dbReference type="SUPFAM" id="SSF57850">
    <property type="entry name" value="RING/U-box"/>
    <property type="match status" value="1"/>
</dbReference>
<evidence type="ECO:0000313" key="14">
    <source>
        <dbReference type="Proteomes" id="UP001458880"/>
    </source>
</evidence>
<dbReference type="PROSITE" id="PS50089">
    <property type="entry name" value="ZF_RING_2"/>
    <property type="match status" value="1"/>
</dbReference>
<dbReference type="Gene3D" id="3.30.40.10">
    <property type="entry name" value="Zinc/RING finger domain, C3HC4 (zinc finger)"/>
    <property type="match status" value="1"/>
</dbReference>
<keyword evidence="6 9" id="KW-0863">Zinc-finger</keyword>
<accession>A0AAW1NH07</accession>
<organism evidence="13 14">
    <name type="scientific">Popillia japonica</name>
    <name type="common">Japanese beetle</name>
    <dbReference type="NCBI Taxonomy" id="7064"/>
    <lineage>
        <taxon>Eukaryota</taxon>
        <taxon>Metazoa</taxon>
        <taxon>Ecdysozoa</taxon>
        <taxon>Arthropoda</taxon>
        <taxon>Hexapoda</taxon>
        <taxon>Insecta</taxon>
        <taxon>Pterygota</taxon>
        <taxon>Neoptera</taxon>
        <taxon>Endopterygota</taxon>
        <taxon>Coleoptera</taxon>
        <taxon>Polyphaga</taxon>
        <taxon>Scarabaeiformia</taxon>
        <taxon>Scarabaeidae</taxon>
        <taxon>Rutelinae</taxon>
        <taxon>Popillia</taxon>
    </lineage>
</organism>
<dbReference type="Proteomes" id="UP001458880">
    <property type="component" value="Unassembled WGS sequence"/>
</dbReference>
<dbReference type="InterPro" id="IPR013083">
    <property type="entry name" value="Znf_RING/FYVE/PHD"/>
</dbReference>
<dbReference type="EC" id="2.3.2.27" evidence="2"/>
<keyword evidence="4 9" id="KW-0479">Metal-binding</keyword>
<protein>
    <recommendedName>
        <fullName evidence="2">RING-type E3 ubiquitin transferase</fullName>
        <ecNumber evidence="2">2.3.2.27</ecNumber>
    </recommendedName>
</protein>
<keyword evidence="8 9" id="KW-0862">Zinc</keyword>
<feature type="compositionally biased region" description="Basic and acidic residues" evidence="10">
    <location>
        <begin position="134"/>
        <end position="145"/>
    </location>
</feature>
<dbReference type="GO" id="GO:0061630">
    <property type="term" value="F:ubiquitin protein ligase activity"/>
    <property type="evidence" value="ECO:0007669"/>
    <property type="project" value="UniProtKB-EC"/>
</dbReference>
<dbReference type="InterPro" id="IPR018957">
    <property type="entry name" value="Znf_C3HC4_RING-type"/>
</dbReference>
<dbReference type="InterPro" id="IPR017907">
    <property type="entry name" value="Znf_RING_CS"/>
</dbReference>
<dbReference type="PROSITE" id="PS00518">
    <property type="entry name" value="ZF_RING_1"/>
    <property type="match status" value="1"/>
</dbReference>
<sequence length="454" mass="51349">MADSSKLGFFCSQWLLHNECSRGSSCIFTHANIHEVNLNAHPTGAEDFVKGTYINFNSRIIRDANRFDQKHHLGTSVLNMPSTSSHNSASSSAASSPDSDCLTPTSSSTGSKKKTTKNLKSSLPHTVTSGALESETKPTESEKSKNLQNLSSKINIDDWVNAPEFIPRSCQSYSNTLYSNFSNLNLNPDISKRKLCPYAERDGICKYPIGECSYLHGDICDLCGRSALHPFNEEQRKQHTQDCIKQHERDMELSFAIARSKEKVCGICFEVIMQKSAVEQRFGILPNCNHCFCLTCIRRWRQAKQFENKIIRACPECRVTSDFVCPSTYWVDTKEEKEKVIENYKQVLSKKDCKYFKKGSGSCPFGNKCFYLHALTDGTKVDVGPPPSHRSISSSEFEHEVQLIQRLLMLEYLQDGCPFDPDNLDIEDILNLVDFDVFSDTDESFSDYEYASDY</sequence>
<gene>
    <name evidence="13" type="ORF">QE152_g539</name>
</gene>